<comment type="caution">
    <text evidence="2">The sequence shown here is derived from an EMBL/GenBank/DDBJ whole genome shotgun (WGS) entry which is preliminary data.</text>
</comment>
<feature type="chain" id="PRO_5040454522" evidence="1">
    <location>
        <begin position="25"/>
        <end position="60"/>
    </location>
</feature>
<gene>
    <name evidence="2" type="ORF">HYALB_00010780</name>
</gene>
<dbReference type="EMBL" id="CAJVRM010000322">
    <property type="protein sequence ID" value="CAG8979579.1"/>
    <property type="molecule type" value="Genomic_DNA"/>
</dbReference>
<evidence type="ECO:0000313" key="3">
    <source>
        <dbReference type="Proteomes" id="UP000701801"/>
    </source>
</evidence>
<keyword evidence="3" id="KW-1185">Reference proteome</keyword>
<name>A0A9N9LQR3_9HELO</name>
<accession>A0A9N9LQR3</accession>
<evidence type="ECO:0000313" key="2">
    <source>
        <dbReference type="EMBL" id="CAG8979579.1"/>
    </source>
</evidence>
<dbReference type="AlphaFoldDB" id="A0A9N9LQR3"/>
<protein>
    <submittedName>
        <fullName evidence="2">Uncharacterized protein</fullName>
    </submittedName>
</protein>
<feature type="signal peptide" evidence="1">
    <location>
        <begin position="1"/>
        <end position="24"/>
    </location>
</feature>
<evidence type="ECO:0000256" key="1">
    <source>
        <dbReference type="SAM" id="SignalP"/>
    </source>
</evidence>
<sequence>MRFATAKLALISLVTLLSVAEVAAQGIHNCLVNADCGPCGGLKGGWVLYMLRLHVDEKVR</sequence>
<organism evidence="2 3">
    <name type="scientific">Hymenoscyphus albidus</name>
    <dbReference type="NCBI Taxonomy" id="595503"/>
    <lineage>
        <taxon>Eukaryota</taxon>
        <taxon>Fungi</taxon>
        <taxon>Dikarya</taxon>
        <taxon>Ascomycota</taxon>
        <taxon>Pezizomycotina</taxon>
        <taxon>Leotiomycetes</taxon>
        <taxon>Helotiales</taxon>
        <taxon>Helotiaceae</taxon>
        <taxon>Hymenoscyphus</taxon>
    </lineage>
</organism>
<dbReference type="Proteomes" id="UP000701801">
    <property type="component" value="Unassembled WGS sequence"/>
</dbReference>
<reference evidence="2" key="1">
    <citation type="submission" date="2021-07" db="EMBL/GenBank/DDBJ databases">
        <authorList>
            <person name="Durling M."/>
        </authorList>
    </citation>
    <scope>NUCLEOTIDE SEQUENCE</scope>
</reference>
<keyword evidence="1" id="KW-0732">Signal</keyword>
<proteinExistence type="predicted"/>